<accession>A0ABV7Z337</accession>
<organism evidence="2 3">
    <name type="scientific">Deinococcus rufus</name>
    <dbReference type="NCBI Taxonomy" id="2136097"/>
    <lineage>
        <taxon>Bacteria</taxon>
        <taxon>Thermotogati</taxon>
        <taxon>Deinococcota</taxon>
        <taxon>Deinococci</taxon>
        <taxon>Deinococcales</taxon>
        <taxon>Deinococcaceae</taxon>
        <taxon>Deinococcus</taxon>
    </lineage>
</organism>
<reference evidence="3" key="1">
    <citation type="journal article" date="2019" name="Int. J. Syst. Evol. Microbiol.">
        <title>The Global Catalogue of Microorganisms (GCM) 10K type strain sequencing project: providing services to taxonomists for standard genome sequencing and annotation.</title>
        <authorList>
            <consortium name="The Broad Institute Genomics Platform"/>
            <consortium name="The Broad Institute Genome Sequencing Center for Infectious Disease"/>
            <person name="Wu L."/>
            <person name="Ma J."/>
        </authorList>
    </citation>
    <scope>NUCLEOTIDE SEQUENCE [LARGE SCALE GENOMIC DNA]</scope>
    <source>
        <strain evidence="3">CCTCC AB 2017081</strain>
    </source>
</reference>
<proteinExistence type="predicted"/>
<dbReference type="Pfam" id="PF00149">
    <property type="entry name" value="Metallophos"/>
    <property type="match status" value="1"/>
</dbReference>
<dbReference type="Gene3D" id="3.60.21.10">
    <property type="match status" value="1"/>
</dbReference>
<dbReference type="EMBL" id="JBHRZG010000001">
    <property type="protein sequence ID" value="MFC3831454.1"/>
    <property type="molecule type" value="Genomic_DNA"/>
</dbReference>
<evidence type="ECO:0000259" key="1">
    <source>
        <dbReference type="Pfam" id="PF00149"/>
    </source>
</evidence>
<evidence type="ECO:0000313" key="3">
    <source>
        <dbReference type="Proteomes" id="UP001595803"/>
    </source>
</evidence>
<evidence type="ECO:0000313" key="2">
    <source>
        <dbReference type="EMBL" id="MFC3831454.1"/>
    </source>
</evidence>
<protein>
    <submittedName>
        <fullName evidence="2">Metallophosphoesterase</fullName>
    </submittedName>
</protein>
<feature type="domain" description="Calcineurin-like phosphoesterase" evidence="1">
    <location>
        <begin position="45"/>
        <end position="195"/>
    </location>
</feature>
<name>A0ABV7Z337_9DEIO</name>
<dbReference type="PANTHER" id="PTHR12905:SF0">
    <property type="entry name" value="CALCINEURIN-LIKE PHOSPHOESTERASE DOMAIN-CONTAINING PROTEIN"/>
    <property type="match status" value="1"/>
</dbReference>
<dbReference type="InterPro" id="IPR004843">
    <property type="entry name" value="Calcineurin-like_PHP"/>
</dbReference>
<keyword evidence="3" id="KW-1185">Reference proteome</keyword>
<dbReference type="RefSeq" id="WP_295820985.1">
    <property type="nucleotide sequence ID" value="NZ_JBHRZG010000001.1"/>
</dbReference>
<gene>
    <name evidence="2" type="ORF">ACFOSB_01080</name>
</gene>
<dbReference type="PANTHER" id="PTHR12905">
    <property type="entry name" value="METALLOPHOSPHOESTERASE"/>
    <property type="match status" value="1"/>
</dbReference>
<dbReference type="InterPro" id="IPR029052">
    <property type="entry name" value="Metallo-depent_PP-like"/>
</dbReference>
<comment type="caution">
    <text evidence="2">The sequence shown here is derived from an EMBL/GenBank/DDBJ whole genome shotgun (WGS) entry which is preliminary data.</text>
</comment>
<dbReference type="Proteomes" id="UP001595803">
    <property type="component" value="Unassembled WGS sequence"/>
</dbReference>
<sequence length="222" mass="24257">MNDPSFPVTAVPDALPVPTLGRRALLLADVVHPFVYRETFPHGLPDIDIVLAAGDLPGSYLEFVASKLTVPVVYVHGNHANETVMDEDDRRVPPRGVIAAHRRVVEVAGLRIAGWGGAPRYRHGGNGQYSPAEASWGLGLLAIQARRGVDVLLTHAPPLGPHAGQDYAHRGDPAITRFVQRRRPGVLVHGHIHEYEGKKLEYVDQTTGTRVLNAYGYRIVEL</sequence>
<dbReference type="SUPFAM" id="SSF56300">
    <property type="entry name" value="Metallo-dependent phosphatases"/>
    <property type="match status" value="1"/>
</dbReference>
<dbReference type="InterPro" id="IPR051693">
    <property type="entry name" value="UPF0046_metallophosphoest"/>
</dbReference>